<keyword evidence="2" id="KW-1185">Reference proteome</keyword>
<evidence type="ECO:0000313" key="2">
    <source>
        <dbReference type="Proteomes" id="UP000499080"/>
    </source>
</evidence>
<sequence>MSESEVDALEAEMNRIFMDMQLLSRRLRQIPRDQTRTMKSDVGRFRRKFMHTDSRIKKM</sequence>
<proteinExistence type="predicted"/>
<comment type="caution">
    <text evidence="1">The sequence shown here is derived from an EMBL/GenBank/DDBJ whole genome shotgun (WGS) entry which is preliminary data.</text>
</comment>
<feature type="non-terminal residue" evidence="1">
    <location>
        <position position="59"/>
    </location>
</feature>
<evidence type="ECO:0000313" key="1">
    <source>
        <dbReference type="EMBL" id="GBL93856.1"/>
    </source>
</evidence>
<name>A0A4Y2BRC9_ARAVE</name>
<dbReference type="Proteomes" id="UP000499080">
    <property type="component" value="Unassembled WGS sequence"/>
</dbReference>
<dbReference type="AlphaFoldDB" id="A0A4Y2BRC9"/>
<gene>
    <name evidence="1" type="ORF">AVEN_74992_1</name>
</gene>
<accession>A0A4Y2BRC9</accession>
<reference evidence="1 2" key="1">
    <citation type="journal article" date="2019" name="Sci. Rep.">
        <title>Orb-weaving spider Araneus ventricosus genome elucidates the spidroin gene catalogue.</title>
        <authorList>
            <person name="Kono N."/>
            <person name="Nakamura H."/>
            <person name="Ohtoshi R."/>
            <person name="Moran D.A.P."/>
            <person name="Shinohara A."/>
            <person name="Yoshida Y."/>
            <person name="Fujiwara M."/>
            <person name="Mori M."/>
            <person name="Tomita M."/>
            <person name="Arakawa K."/>
        </authorList>
    </citation>
    <scope>NUCLEOTIDE SEQUENCE [LARGE SCALE GENOMIC DNA]</scope>
</reference>
<protein>
    <submittedName>
        <fullName evidence="1">Uncharacterized protein</fullName>
    </submittedName>
</protein>
<organism evidence="1 2">
    <name type="scientific">Araneus ventricosus</name>
    <name type="common">Orbweaver spider</name>
    <name type="synonym">Epeira ventricosa</name>
    <dbReference type="NCBI Taxonomy" id="182803"/>
    <lineage>
        <taxon>Eukaryota</taxon>
        <taxon>Metazoa</taxon>
        <taxon>Ecdysozoa</taxon>
        <taxon>Arthropoda</taxon>
        <taxon>Chelicerata</taxon>
        <taxon>Arachnida</taxon>
        <taxon>Araneae</taxon>
        <taxon>Araneomorphae</taxon>
        <taxon>Entelegynae</taxon>
        <taxon>Araneoidea</taxon>
        <taxon>Araneidae</taxon>
        <taxon>Araneus</taxon>
    </lineage>
</organism>
<dbReference type="EMBL" id="BGPR01236272">
    <property type="protein sequence ID" value="GBL93856.1"/>
    <property type="molecule type" value="Genomic_DNA"/>
</dbReference>